<dbReference type="STRING" id="1095630.A0A2J6SLA3"/>
<sequence>MLDPLTALGVAGNIVQFVDFTVKLMSKSHELYKSTDGALVGNKDLEAIAANLNRLTERLRTDMNRHLLPPVKAIKLRDDVSSKQAERERAFTLRDYTPENRAEIELGEINAKCGEVAGDLISILRMFKVEGNNNKWKSFRMALKTVWDEDQIQKAVSKLTECRKALDTELLISLRTSINDAALKQSDGFKALDSNTQDIHETLDKIRTDNKTNQQAIIRAIKEHQWHGDNPMHVAEFSVRITDMVEQERIAFLRERFLHRLSFMSMSDRQEEIVAAHNATFDWIYNVTADQSWSCFKTWLRQGNGIYWEICPSSPRAITSGTLERQCRSLRLVFFSLSFTNHSFNAKS</sequence>
<dbReference type="EMBL" id="KZ613912">
    <property type="protein sequence ID" value="PMD51546.1"/>
    <property type="molecule type" value="Genomic_DNA"/>
</dbReference>
<proteinExistence type="predicted"/>
<dbReference type="Proteomes" id="UP000235371">
    <property type="component" value="Unassembled WGS sequence"/>
</dbReference>
<organism evidence="1 2">
    <name type="scientific">Hyaloscypha bicolor E</name>
    <dbReference type="NCBI Taxonomy" id="1095630"/>
    <lineage>
        <taxon>Eukaryota</taxon>
        <taxon>Fungi</taxon>
        <taxon>Dikarya</taxon>
        <taxon>Ascomycota</taxon>
        <taxon>Pezizomycotina</taxon>
        <taxon>Leotiomycetes</taxon>
        <taxon>Helotiales</taxon>
        <taxon>Hyaloscyphaceae</taxon>
        <taxon>Hyaloscypha</taxon>
        <taxon>Hyaloscypha bicolor</taxon>
    </lineage>
</organism>
<evidence type="ECO:0008006" key="3">
    <source>
        <dbReference type="Google" id="ProtNLM"/>
    </source>
</evidence>
<dbReference type="RefSeq" id="XP_024728450.1">
    <property type="nucleotide sequence ID" value="XM_024884053.1"/>
</dbReference>
<gene>
    <name evidence="1" type="ORF">K444DRAFT_636828</name>
</gene>
<dbReference type="AlphaFoldDB" id="A0A2J6SLA3"/>
<dbReference type="OrthoDB" id="443402at2759"/>
<dbReference type="InParanoid" id="A0A2J6SLA3"/>
<evidence type="ECO:0000313" key="2">
    <source>
        <dbReference type="Proteomes" id="UP000235371"/>
    </source>
</evidence>
<keyword evidence="2" id="KW-1185">Reference proteome</keyword>
<protein>
    <recommendedName>
        <fullName evidence="3">Fungal N-terminal domain-containing protein</fullName>
    </recommendedName>
</protein>
<accession>A0A2J6SLA3</accession>
<dbReference type="GeneID" id="36592130"/>
<evidence type="ECO:0000313" key="1">
    <source>
        <dbReference type="EMBL" id="PMD51546.1"/>
    </source>
</evidence>
<name>A0A2J6SLA3_9HELO</name>
<reference evidence="1 2" key="1">
    <citation type="submission" date="2016-04" db="EMBL/GenBank/DDBJ databases">
        <title>A degradative enzymes factory behind the ericoid mycorrhizal symbiosis.</title>
        <authorList>
            <consortium name="DOE Joint Genome Institute"/>
            <person name="Martino E."/>
            <person name="Morin E."/>
            <person name="Grelet G."/>
            <person name="Kuo A."/>
            <person name="Kohler A."/>
            <person name="Daghino S."/>
            <person name="Barry K."/>
            <person name="Choi C."/>
            <person name="Cichocki N."/>
            <person name="Clum A."/>
            <person name="Copeland A."/>
            <person name="Hainaut M."/>
            <person name="Haridas S."/>
            <person name="Labutti K."/>
            <person name="Lindquist E."/>
            <person name="Lipzen A."/>
            <person name="Khouja H.-R."/>
            <person name="Murat C."/>
            <person name="Ohm R."/>
            <person name="Olson A."/>
            <person name="Spatafora J."/>
            <person name="Veneault-Fourrey C."/>
            <person name="Henrissat B."/>
            <person name="Grigoriev I."/>
            <person name="Martin F."/>
            <person name="Perotto S."/>
        </authorList>
    </citation>
    <scope>NUCLEOTIDE SEQUENCE [LARGE SCALE GENOMIC DNA]</scope>
    <source>
        <strain evidence="1 2">E</strain>
    </source>
</reference>